<evidence type="ECO:0000256" key="14">
    <source>
        <dbReference type="ARBA" id="ARBA00044770"/>
    </source>
</evidence>
<evidence type="ECO:0000256" key="9">
    <source>
        <dbReference type="ARBA" id="ARBA00022984"/>
    </source>
</evidence>
<organism evidence="19 20">
    <name type="scientific">Deinococcus maricopensis (strain DSM 21211 / LMG 22137 / NRRL B-23946 / LB-34)</name>
    <dbReference type="NCBI Taxonomy" id="709986"/>
    <lineage>
        <taxon>Bacteria</taxon>
        <taxon>Thermotogati</taxon>
        <taxon>Deinococcota</taxon>
        <taxon>Deinococci</taxon>
        <taxon>Deinococcales</taxon>
        <taxon>Deinococcaceae</taxon>
        <taxon>Deinococcus</taxon>
    </lineage>
</organism>
<accession>E8U4A6</accession>
<keyword evidence="8" id="KW-0133">Cell shape</keyword>
<dbReference type="InterPro" id="IPR012338">
    <property type="entry name" value="Beta-lactam/transpept-like"/>
</dbReference>
<dbReference type="EMBL" id="CP002454">
    <property type="protein sequence ID" value="ADV65943.1"/>
    <property type="molecule type" value="Genomic_DNA"/>
</dbReference>
<dbReference type="GO" id="GO:0004180">
    <property type="term" value="F:carboxypeptidase activity"/>
    <property type="evidence" value="ECO:0007669"/>
    <property type="project" value="UniProtKB-KW"/>
</dbReference>
<dbReference type="GO" id="GO:0009252">
    <property type="term" value="P:peptidoglycan biosynthetic process"/>
    <property type="evidence" value="ECO:0007669"/>
    <property type="project" value="UniProtKB-KW"/>
</dbReference>
<sequence precursor="true">MRRALTIQALLLAGIALATQAVRSAAHHLPNPEQLAAWMPAGPNRVYDRAGHLIGTVTAFPTDATPHQALPLNDVSPFLVDAVITSEDRRFFEHGAVDLGGLGRALLSSATGRVQGGSTLTQQLVKNTLLRHLQGARTIERKLKEALLAQQVEARYTKREILSAYLNIVYWGSGGPADLIGPQDAARAYFGKDAANLTLAESVYLATLVPSPRRYFEYRTYRPLMRSLLARMVEDGRITAAQAAAAWRAPLQPAGWRVRYDANGNVTSATLMNQHAKRRNFVAARAAPHPHFLQAVQREALRRVGRDALARGGLNVYTTLDPQAQAASERASRLADIPDGATLGLALVDPATGQVLALVGQKLTDAPPADWDNATRARRQVGSSAKPFLYTLALERGFTQVDRVLDAPLSGPYQPQNYDRHFLNEPVTLRYALNHSLNLPTVRLAQQVGVPALRAKLQTLGLRTPPGAGLSLAIGTVEASPLQLASAYATFANGGVWTEPTFIARVTNVHGQTLPLPAPAQRRVWSAQTAFLGLDMLRGVVNDLGADGGGLAWRARILGWDVAGKTGTTNDVRDLWFAGVTPGVAGAVWVGRQAGGSLPQNAYSGDVATPIWQSAVAGTVAGRPPLMFEAPRGAVQVWAQGHPVGFLADGDDLHPVGAPVAHVRPASHEDRPAGH</sequence>
<dbReference type="InterPro" id="IPR023346">
    <property type="entry name" value="Lysozyme-like_dom_sf"/>
</dbReference>
<dbReference type="EC" id="2.4.99.28" evidence="14"/>
<dbReference type="GO" id="GO:0008955">
    <property type="term" value="F:peptidoglycan glycosyltransferase activity"/>
    <property type="evidence" value="ECO:0007669"/>
    <property type="project" value="UniProtKB-EC"/>
</dbReference>
<dbReference type="RefSeq" id="WP_013555448.1">
    <property type="nucleotide sequence ID" value="NC_014958.1"/>
</dbReference>
<dbReference type="InterPro" id="IPR036950">
    <property type="entry name" value="PBP_transglycosylase"/>
</dbReference>
<reference evidence="20" key="2">
    <citation type="submission" date="2011-01" db="EMBL/GenBank/DDBJ databases">
        <title>The complete genome of Deinococcus maricopensis DSM 21211.</title>
        <authorList>
            <consortium name="US DOE Joint Genome Institute (JGI-PGF)"/>
            <person name="Lucas S."/>
            <person name="Copeland A."/>
            <person name="Lapidus A."/>
            <person name="Goodwin L."/>
            <person name="Pitluck S."/>
            <person name="Kyrpides N."/>
            <person name="Mavromatis K."/>
            <person name="Pagani I."/>
            <person name="Ivanova N."/>
            <person name="Ovchinnikova G."/>
            <person name="Zeytun A."/>
            <person name="Detter J.C."/>
            <person name="Han C."/>
            <person name="Land M."/>
            <person name="Hauser L."/>
            <person name="Markowitz V."/>
            <person name="Cheng J.-F."/>
            <person name="Hugenholtz P."/>
            <person name="Woyke T."/>
            <person name="Wu D."/>
            <person name="Pukall R."/>
            <person name="Gehrich-Schroeter G."/>
            <person name="Brambilla E."/>
            <person name="Klenk H.-P."/>
            <person name="Eisen J.A."/>
        </authorList>
    </citation>
    <scope>NUCLEOTIDE SEQUENCE [LARGE SCALE GENOMIC DNA]</scope>
    <source>
        <strain evidence="20">DSM 21211 / LMG 22137 / NRRL B-23946 / LB-34</strain>
    </source>
</reference>
<dbReference type="KEGG" id="dmr:Deima_0281"/>
<evidence type="ECO:0000256" key="7">
    <source>
        <dbReference type="ARBA" id="ARBA00022801"/>
    </source>
</evidence>
<evidence type="ECO:0000256" key="15">
    <source>
        <dbReference type="ARBA" id="ARBA00049902"/>
    </source>
</evidence>
<evidence type="ECO:0000256" key="4">
    <source>
        <dbReference type="ARBA" id="ARBA00022676"/>
    </source>
</evidence>
<dbReference type="GO" id="GO:0071555">
    <property type="term" value="P:cell wall organization"/>
    <property type="evidence" value="ECO:0007669"/>
    <property type="project" value="UniProtKB-KW"/>
</dbReference>
<dbReference type="Gene3D" id="1.10.3810.10">
    <property type="entry name" value="Biosynthetic peptidoglycan transglycosylase-like"/>
    <property type="match status" value="1"/>
</dbReference>
<keyword evidence="20" id="KW-1185">Reference proteome</keyword>
<dbReference type="eggNOG" id="COG0744">
    <property type="taxonomic scope" value="Bacteria"/>
</dbReference>
<keyword evidence="12" id="KW-0511">Multifunctional enzyme</keyword>
<keyword evidence="16" id="KW-0732">Signal</keyword>
<keyword evidence="7" id="KW-0378">Hydrolase</keyword>
<dbReference type="AlphaFoldDB" id="E8U4A6"/>
<evidence type="ECO:0000256" key="12">
    <source>
        <dbReference type="ARBA" id="ARBA00023268"/>
    </source>
</evidence>
<dbReference type="PANTHER" id="PTHR32282">
    <property type="entry name" value="BINDING PROTEIN TRANSPEPTIDASE, PUTATIVE-RELATED"/>
    <property type="match status" value="1"/>
</dbReference>
<keyword evidence="6" id="KW-0812">Transmembrane</keyword>
<evidence type="ECO:0000256" key="16">
    <source>
        <dbReference type="SAM" id="SignalP"/>
    </source>
</evidence>
<name>E8U4A6_DEIML</name>
<dbReference type="GO" id="GO:0030288">
    <property type="term" value="C:outer membrane-bounded periplasmic space"/>
    <property type="evidence" value="ECO:0007669"/>
    <property type="project" value="TreeGrafter"/>
</dbReference>
<dbReference type="GO" id="GO:0008658">
    <property type="term" value="F:penicillin binding"/>
    <property type="evidence" value="ECO:0007669"/>
    <property type="project" value="InterPro"/>
</dbReference>
<keyword evidence="3" id="KW-0645">Protease</keyword>
<evidence type="ECO:0000256" key="6">
    <source>
        <dbReference type="ARBA" id="ARBA00022692"/>
    </source>
</evidence>
<dbReference type="InterPro" id="IPR050396">
    <property type="entry name" value="Glycosyltr_51/Transpeptidase"/>
</dbReference>
<evidence type="ECO:0000256" key="10">
    <source>
        <dbReference type="ARBA" id="ARBA00022989"/>
    </source>
</evidence>
<feature type="domain" description="Glycosyl transferase family 51" evidence="18">
    <location>
        <begin position="63"/>
        <end position="220"/>
    </location>
</feature>
<evidence type="ECO:0000259" key="17">
    <source>
        <dbReference type="Pfam" id="PF00905"/>
    </source>
</evidence>
<evidence type="ECO:0000256" key="3">
    <source>
        <dbReference type="ARBA" id="ARBA00022670"/>
    </source>
</evidence>
<feature type="chain" id="PRO_5003228328" description="peptidoglycan glycosyltransferase" evidence="16">
    <location>
        <begin position="19"/>
        <end position="675"/>
    </location>
</feature>
<dbReference type="HOGENOM" id="CLU_006354_2_4_0"/>
<dbReference type="STRING" id="709986.Deima_0281"/>
<keyword evidence="11" id="KW-0472">Membrane</keyword>
<evidence type="ECO:0000256" key="1">
    <source>
        <dbReference type="ARBA" id="ARBA00004370"/>
    </source>
</evidence>
<dbReference type="GO" id="GO:0006508">
    <property type="term" value="P:proteolysis"/>
    <property type="evidence" value="ECO:0007669"/>
    <property type="project" value="UniProtKB-KW"/>
</dbReference>
<dbReference type="Pfam" id="PF00905">
    <property type="entry name" value="Transpeptidase"/>
    <property type="match status" value="1"/>
</dbReference>
<dbReference type="Gene3D" id="3.40.710.10">
    <property type="entry name" value="DD-peptidase/beta-lactamase superfamily"/>
    <property type="match status" value="1"/>
</dbReference>
<dbReference type="SUPFAM" id="SSF53955">
    <property type="entry name" value="Lysozyme-like"/>
    <property type="match status" value="1"/>
</dbReference>
<comment type="catalytic activity">
    <reaction evidence="15">
        <text>[GlcNAc-(1-&gt;4)-Mur2Ac(oyl-L-Ala-gamma-D-Glu-L-Lys-D-Ala-D-Ala)](n)-di-trans,octa-cis-undecaprenyl diphosphate + beta-D-GlcNAc-(1-&gt;4)-Mur2Ac(oyl-L-Ala-gamma-D-Glu-L-Lys-D-Ala-D-Ala)-di-trans,octa-cis-undecaprenyl diphosphate = [GlcNAc-(1-&gt;4)-Mur2Ac(oyl-L-Ala-gamma-D-Glu-L-Lys-D-Ala-D-Ala)](n+1)-di-trans,octa-cis-undecaprenyl diphosphate + di-trans,octa-cis-undecaprenyl diphosphate + H(+)</text>
        <dbReference type="Rhea" id="RHEA:23708"/>
        <dbReference type="Rhea" id="RHEA-COMP:9602"/>
        <dbReference type="Rhea" id="RHEA-COMP:9603"/>
        <dbReference type="ChEBI" id="CHEBI:15378"/>
        <dbReference type="ChEBI" id="CHEBI:58405"/>
        <dbReference type="ChEBI" id="CHEBI:60033"/>
        <dbReference type="ChEBI" id="CHEBI:78435"/>
        <dbReference type="EC" id="2.4.99.28"/>
    </reaction>
</comment>
<gene>
    <name evidence="19" type="ordered locus">Deima_0281</name>
</gene>
<evidence type="ECO:0000256" key="8">
    <source>
        <dbReference type="ARBA" id="ARBA00022960"/>
    </source>
</evidence>
<keyword evidence="4" id="KW-0328">Glycosyltransferase</keyword>
<evidence type="ECO:0000313" key="20">
    <source>
        <dbReference type="Proteomes" id="UP000008635"/>
    </source>
</evidence>
<reference evidence="19 20" key="1">
    <citation type="journal article" date="2011" name="Stand. Genomic Sci.">
        <title>Complete genome sequence of Deinococcus maricopensis type strain (LB-34).</title>
        <authorList>
            <person name="Pukall R."/>
            <person name="Zeytun A."/>
            <person name="Lucas S."/>
            <person name="Lapidus A."/>
            <person name="Hammon N."/>
            <person name="Deshpande S."/>
            <person name="Nolan M."/>
            <person name="Cheng J.F."/>
            <person name="Pitluck S."/>
            <person name="Liolios K."/>
            <person name="Pagani I."/>
            <person name="Mikhailova N."/>
            <person name="Ivanova N."/>
            <person name="Mavromatis K."/>
            <person name="Pati A."/>
            <person name="Tapia R."/>
            <person name="Han C."/>
            <person name="Goodwin L."/>
            <person name="Chen A."/>
            <person name="Palaniappan K."/>
            <person name="Land M."/>
            <person name="Hauser L."/>
            <person name="Chang Y.J."/>
            <person name="Jeffries C.D."/>
            <person name="Brambilla E.M."/>
            <person name="Rohde M."/>
            <person name="Goker M."/>
            <person name="Detter J.C."/>
            <person name="Woyke T."/>
            <person name="Bristow J."/>
            <person name="Eisen J.A."/>
            <person name="Markowitz V."/>
            <person name="Hugenholtz P."/>
            <person name="Kyrpides N.C."/>
            <person name="Klenk H.P."/>
        </authorList>
    </citation>
    <scope>NUCLEOTIDE SEQUENCE [LARGE SCALE GENOMIC DNA]</scope>
    <source>
        <strain evidence="20">DSM 21211 / LMG 22137 / NRRL B-23946 / LB-34</strain>
    </source>
</reference>
<evidence type="ECO:0000256" key="11">
    <source>
        <dbReference type="ARBA" id="ARBA00023136"/>
    </source>
</evidence>
<dbReference type="PANTHER" id="PTHR32282:SF27">
    <property type="entry name" value="PENICILLIN-BINDING PROTEIN 1A"/>
    <property type="match status" value="1"/>
</dbReference>
<dbReference type="OrthoDB" id="9766909at2"/>
<keyword evidence="13" id="KW-0961">Cell wall biogenesis/degradation</keyword>
<keyword evidence="9" id="KW-0573">Peptidoglycan synthesis</keyword>
<feature type="domain" description="Penicillin-binding protein transpeptidase" evidence="17">
    <location>
        <begin position="346"/>
        <end position="611"/>
    </location>
</feature>
<proteinExistence type="predicted"/>
<dbReference type="InterPro" id="IPR001264">
    <property type="entry name" value="Glyco_trans_51"/>
</dbReference>
<dbReference type="InterPro" id="IPR001460">
    <property type="entry name" value="PCN-bd_Tpept"/>
</dbReference>
<evidence type="ECO:0000259" key="18">
    <source>
        <dbReference type="Pfam" id="PF00912"/>
    </source>
</evidence>
<keyword evidence="2" id="KW-0121">Carboxypeptidase</keyword>
<dbReference type="GO" id="GO:0016020">
    <property type="term" value="C:membrane"/>
    <property type="evidence" value="ECO:0007669"/>
    <property type="project" value="UniProtKB-SubCell"/>
</dbReference>
<keyword evidence="5 19" id="KW-0808">Transferase</keyword>
<dbReference type="GO" id="GO:0008360">
    <property type="term" value="P:regulation of cell shape"/>
    <property type="evidence" value="ECO:0007669"/>
    <property type="project" value="UniProtKB-KW"/>
</dbReference>
<evidence type="ECO:0000256" key="5">
    <source>
        <dbReference type="ARBA" id="ARBA00022679"/>
    </source>
</evidence>
<comment type="subcellular location">
    <subcellularLocation>
        <location evidence="1">Membrane</location>
    </subcellularLocation>
</comment>
<evidence type="ECO:0000256" key="13">
    <source>
        <dbReference type="ARBA" id="ARBA00023316"/>
    </source>
</evidence>
<keyword evidence="10" id="KW-1133">Transmembrane helix</keyword>
<dbReference type="Pfam" id="PF00912">
    <property type="entry name" value="Transgly"/>
    <property type="match status" value="1"/>
</dbReference>
<dbReference type="SUPFAM" id="SSF56601">
    <property type="entry name" value="beta-lactamase/transpeptidase-like"/>
    <property type="match status" value="1"/>
</dbReference>
<dbReference type="Proteomes" id="UP000008635">
    <property type="component" value="Chromosome"/>
</dbReference>
<protein>
    <recommendedName>
        <fullName evidence="14">peptidoglycan glycosyltransferase</fullName>
        <ecNumber evidence="14">2.4.99.28</ecNumber>
    </recommendedName>
</protein>
<feature type="signal peptide" evidence="16">
    <location>
        <begin position="1"/>
        <end position="18"/>
    </location>
</feature>
<evidence type="ECO:0000313" key="19">
    <source>
        <dbReference type="EMBL" id="ADV65943.1"/>
    </source>
</evidence>
<evidence type="ECO:0000256" key="2">
    <source>
        <dbReference type="ARBA" id="ARBA00022645"/>
    </source>
</evidence>